<evidence type="ECO:0000313" key="2">
    <source>
        <dbReference type="EMBL" id="JAI03803.1"/>
    </source>
</evidence>
<keyword evidence="1" id="KW-1133">Transmembrane helix</keyword>
<protein>
    <submittedName>
        <fullName evidence="2">Uncharacterized protein</fullName>
    </submittedName>
</protein>
<feature type="transmembrane region" description="Helical" evidence="1">
    <location>
        <begin position="34"/>
        <end position="52"/>
    </location>
</feature>
<reference evidence="2" key="2">
    <citation type="journal article" date="2015" name="Fish Shellfish Immunol.">
        <title>Early steps in the European eel (Anguilla anguilla)-Vibrio vulnificus interaction in the gills: Role of the RtxA13 toxin.</title>
        <authorList>
            <person name="Callol A."/>
            <person name="Pajuelo D."/>
            <person name="Ebbesson L."/>
            <person name="Teles M."/>
            <person name="MacKenzie S."/>
            <person name="Amaro C."/>
        </authorList>
    </citation>
    <scope>NUCLEOTIDE SEQUENCE</scope>
</reference>
<evidence type="ECO:0000256" key="1">
    <source>
        <dbReference type="SAM" id="Phobius"/>
    </source>
</evidence>
<organism evidence="2">
    <name type="scientific">Anguilla anguilla</name>
    <name type="common">European freshwater eel</name>
    <name type="synonym">Muraena anguilla</name>
    <dbReference type="NCBI Taxonomy" id="7936"/>
    <lineage>
        <taxon>Eukaryota</taxon>
        <taxon>Metazoa</taxon>
        <taxon>Chordata</taxon>
        <taxon>Craniata</taxon>
        <taxon>Vertebrata</taxon>
        <taxon>Euteleostomi</taxon>
        <taxon>Actinopterygii</taxon>
        <taxon>Neopterygii</taxon>
        <taxon>Teleostei</taxon>
        <taxon>Anguilliformes</taxon>
        <taxon>Anguillidae</taxon>
        <taxon>Anguilla</taxon>
    </lineage>
</organism>
<sequence length="53" mass="6605">MRNKWFRVNVFRWNLQVRVQRFTLFCGGTSRDCWADFPVIFLFSFFFSLAFLW</sequence>
<dbReference type="AlphaFoldDB" id="A0A0E9XM51"/>
<reference evidence="2" key="1">
    <citation type="submission" date="2014-11" db="EMBL/GenBank/DDBJ databases">
        <authorList>
            <person name="Amaro Gonzalez C."/>
        </authorList>
    </citation>
    <scope>NUCLEOTIDE SEQUENCE</scope>
</reference>
<proteinExistence type="predicted"/>
<name>A0A0E9XM51_ANGAN</name>
<keyword evidence="1" id="KW-0812">Transmembrane</keyword>
<dbReference type="EMBL" id="GBXM01004775">
    <property type="protein sequence ID" value="JAI03803.1"/>
    <property type="molecule type" value="Transcribed_RNA"/>
</dbReference>
<accession>A0A0E9XM51</accession>
<keyword evidence="1" id="KW-0472">Membrane</keyword>